<proteinExistence type="predicted"/>
<evidence type="ECO:0000313" key="1">
    <source>
        <dbReference type="EMBL" id="MPC74219.1"/>
    </source>
</evidence>
<organism evidence="1 2">
    <name type="scientific">Portunus trituberculatus</name>
    <name type="common">Swimming crab</name>
    <name type="synonym">Neptunus trituberculatus</name>
    <dbReference type="NCBI Taxonomy" id="210409"/>
    <lineage>
        <taxon>Eukaryota</taxon>
        <taxon>Metazoa</taxon>
        <taxon>Ecdysozoa</taxon>
        <taxon>Arthropoda</taxon>
        <taxon>Crustacea</taxon>
        <taxon>Multicrustacea</taxon>
        <taxon>Malacostraca</taxon>
        <taxon>Eumalacostraca</taxon>
        <taxon>Eucarida</taxon>
        <taxon>Decapoda</taxon>
        <taxon>Pleocyemata</taxon>
        <taxon>Brachyura</taxon>
        <taxon>Eubrachyura</taxon>
        <taxon>Portunoidea</taxon>
        <taxon>Portunidae</taxon>
        <taxon>Portuninae</taxon>
        <taxon>Portunus</taxon>
    </lineage>
</organism>
<keyword evidence="2" id="KW-1185">Reference proteome</keyword>
<accession>A0A5B7HWT5</accession>
<dbReference type="EMBL" id="VSRR010038478">
    <property type="protein sequence ID" value="MPC74219.1"/>
    <property type="molecule type" value="Genomic_DNA"/>
</dbReference>
<name>A0A5B7HWT5_PORTR</name>
<reference evidence="1 2" key="1">
    <citation type="submission" date="2019-05" db="EMBL/GenBank/DDBJ databases">
        <title>Another draft genome of Portunus trituberculatus and its Hox gene families provides insights of decapod evolution.</title>
        <authorList>
            <person name="Jeong J.-H."/>
            <person name="Song I."/>
            <person name="Kim S."/>
            <person name="Choi T."/>
            <person name="Kim D."/>
            <person name="Ryu S."/>
            <person name="Kim W."/>
        </authorList>
    </citation>
    <scope>NUCLEOTIDE SEQUENCE [LARGE SCALE GENOMIC DNA]</scope>
    <source>
        <tissue evidence="1">Muscle</tissue>
    </source>
</reference>
<gene>
    <name evidence="1" type="ORF">E2C01_068571</name>
</gene>
<dbReference type="Proteomes" id="UP000324222">
    <property type="component" value="Unassembled WGS sequence"/>
</dbReference>
<dbReference type="AlphaFoldDB" id="A0A5B7HWT5"/>
<protein>
    <submittedName>
        <fullName evidence="1">Uncharacterized protein</fullName>
    </submittedName>
</protein>
<comment type="caution">
    <text evidence="1">The sequence shown here is derived from an EMBL/GenBank/DDBJ whole genome shotgun (WGS) entry which is preliminary data.</text>
</comment>
<sequence length="70" mass="7885">MEDGTRSLAAFNGMSIDFRDKNVFLHVLPGRWLLTRRNAFLAWCDGGILLANRRASPHTHSPCVIPLTLH</sequence>
<evidence type="ECO:0000313" key="2">
    <source>
        <dbReference type="Proteomes" id="UP000324222"/>
    </source>
</evidence>